<evidence type="ECO:0000313" key="2">
    <source>
        <dbReference type="Proteomes" id="UP001570511"/>
    </source>
</evidence>
<organism evidence="1 2">
    <name type="scientific">Halobellus rubicundus</name>
    <dbReference type="NCBI Taxonomy" id="2996466"/>
    <lineage>
        <taxon>Archaea</taxon>
        <taxon>Methanobacteriati</taxon>
        <taxon>Methanobacteriota</taxon>
        <taxon>Stenosarchaea group</taxon>
        <taxon>Halobacteria</taxon>
        <taxon>Halobacteriales</taxon>
        <taxon>Haloferacaceae</taxon>
        <taxon>Halobellus</taxon>
    </lineage>
</organism>
<comment type="caution">
    <text evidence="1">The sequence shown here is derived from an EMBL/GenBank/DDBJ whole genome shotgun (WGS) entry which is preliminary data.</text>
</comment>
<keyword evidence="2" id="KW-1185">Reference proteome</keyword>
<gene>
    <name evidence="1" type="ORF">OS889_11830</name>
</gene>
<proteinExistence type="predicted"/>
<dbReference type="Proteomes" id="UP001570511">
    <property type="component" value="Unassembled WGS sequence"/>
</dbReference>
<name>A0ABD5MCQ2_9EURY</name>
<sequence length="53" mass="5742">MATVSKPKPNGTTETDFYLPGASISAVYDRLGDVVSRFVGRHGVVLIPESYNK</sequence>
<dbReference type="RefSeq" id="WP_372390047.1">
    <property type="nucleotide sequence ID" value="NZ_JBGNYA010000001.1"/>
</dbReference>
<reference evidence="1 2" key="1">
    <citation type="submission" date="2024-08" db="EMBL/GenBank/DDBJ databases">
        <title>Halobellus sp. MBLA0158 whole genome sequence.</title>
        <authorList>
            <person name="Hwang C.Y."/>
            <person name="Cho E.-S."/>
            <person name="Seo M.-J."/>
        </authorList>
    </citation>
    <scope>NUCLEOTIDE SEQUENCE [LARGE SCALE GENOMIC DNA]</scope>
    <source>
        <strain evidence="1 2">MBLA0158</strain>
    </source>
</reference>
<dbReference type="EMBL" id="JBGNYA010000001">
    <property type="protein sequence ID" value="MFA1611692.1"/>
    <property type="molecule type" value="Genomic_DNA"/>
</dbReference>
<protein>
    <submittedName>
        <fullName evidence="1">Uncharacterized protein</fullName>
    </submittedName>
</protein>
<dbReference type="AlphaFoldDB" id="A0ABD5MCQ2"/>
<accession>A0ABD5MCQ2</accession>
<evidence type="ECO:0000313" key="1">
    <source>
        <dbReference type="EMBL" id="MFA1611692.1"/>
    </source>
</evidence>